<dbReference type="WBParaSite" id="PS1159_v2.g21486.t1">
    <property type="protein sequence ID" value="PS1159_v2.g21486.t1"/>
    <property type="gene ID" value="PS1159_v2.g21486"/>
</dbReference>
<protein>
    <submittedName>
        <fullName evidence="2">Phospholipid-transporting ATPase</fullName>
    </submittedName>
</protein>
<sequence length="1640" mass="185732">MQKVFPLDKTSASLPSTSSSSSSSSSSSTFPVHPLPLLSQQFQNRTERPTLFPSTRPNNHQRRASSASTERRVSFIPEVRENIYSVPPETTTFAAASKRLRSQSYGGPSTSFGNQPLNSVELAAAAAYRQHAAAVQAAQQQQQQQTVSEPIKSSSTTLPPPQHLQQQQSTKPSKKQQFNCCKLWSQKMVEIFSNCFGNNSKKRNNSNSSHSEIVGEQERVLKANDRTFNAQFKYADNFIKTSKYNVVTFIPKNLFEQFQRLANFYFLVLMILQFIPWITSIVWYSTAIPLFIVLAFSAIKDGYDDIQRHRSDNQVNKPHGLCYIETAELDGETNLKTRSALPETVPLGDIVRDISNFDGQIQCEAPNNRLDRFEGKITYKGTPYPISNENLLLRGCRLRNTRWCYGVVVFAGRESKLMMNSGKTTFKRTSLDRFLNILIMGIVLFLIAMCLICTILCGVWEWVTGRHFQDYLEWDRSIVPNTGEKGSRQIAIISFLMFFSYIILLNTVVPISLYVSVEILRFVHSLWINFDTEMYDEKMDTSARARTTTLNEELGQVQYIFSDKTGTLTQNIMTFNKCSINGRSYGDVHTPRGELVDIDENTPSIDFSSNKWSEPSFKFYDKTLVDDTKRKIKEVEQFWRLLALCHTVMPERKAGSQLEYQAQSPDEAALTSAARNFGFVFKSRTPQSITIEVNGKEEIYEVLHLLDFDNVRKRMSVIVKSRKGKLTLYCKGADTIILDMVKSDTSSLLKDATMKHLDKFASDGLRTLCVAYKDLEESYVREWLKRLKEANLDRYNKDEKVDKLYEEIEKDLTLLGATAIEDKLQDQVPQTIAKLAAANIKIWVLTGDKTETAINIGYSCRLLTEDMKEIFVIDGKTEEEVEVQLKDIRRRIERGSTIQPLFDTLSIESDDPVKRYIEEQYQILKSQREREEAAENKIRDNPNLPSPTGHNRLFEPTNAPGNSSFYDNTSRGPNYNYNIAQFHSEPGSVPTITTNDVGLSKPKEQTSLEQQQQQQPREQEDPNLPPQEGFALVINGNSLVHALKPKFERMFLEIGCLMISVICCRVTPLQKAQVVDLVKRNKKAVTLSVGDGANDVSMIKTAHIGVGISGQEGMQAVLASDFSIAQFRFLQRLLLVHGRWSYFRMSKFLRYFFYKNFSFTLTHFWYSFFSGYSAQTIYDPVLISCYNLFFTSLPVLAMGIFDQDVNDEYSLAYPKLYIPGQYNLFFNMRIFIYSVFHGIASSLIIFFVPYGALFEATDHTGRDMNDYPMLAFTTFTALIVVVTGQIMLDTAYWTVFTFIVLLGSLAFYLGLVIILYEVLPVKVIASTQASMSYGVVFRAFSSSQFWFSLLMVTVVLLLPIMLNRFFWFDTHPSYADRLRVRHKLPKGARGKEVPDKQQLPRTAATRRSRRGSLRSGYAFSHSQGFGELIAKGKLFKNIEHLRMPSNRSSPTKKGLAPIIESPPGLIAAVATVPQSNQQSRPTSRDESRSQSGLAPIIESPPGLIAAVATVPQSNQQSRPTSRDESRSQSVMSTPHSIIVNQDDEPLPTFLRNDNNKPAHPGYTSATVPRSTPREVPTHFPAYPPNIPPTSNNYRRQSNHDHVTSSPMPLPASSNSSSSSASHGPRFVGRQRINKHLETEV</sequence>
<organism evidence="1 2">
    <name type="scientific">Panagrolaimus sp. PS1159</name>
    <dbReference type="NCBI Taxonomy" id="55785"/>
    <lineage>
        <taxon>Eukaryota</taxon>
        <taxon>Metazoa</taxon>
        <taxon>Ecdysozoa</taxon>
        <taxon>Nematoda</taxon>
        <taxon>Chromadorea</taxon>
        <taxon>Rhabditida</taxon>
        <taxon>Tylenchina</taxon>
        <taxon>Panagrolaimomorpha</taxon>
        <taxon>Panagrolaimoidea</taxon>
        <taxon>Panagrolaimidae</taxon>
        <taxon>Panagrolaimus</taxon>
    </lineage>
</organism>
<name>A0AC35FW65_9BILA</name>
<evidence type="ECO:0000313" key="2">
    <source>
        <dbReference type="WBParaSite" id="PS1159_v2.g21486.t1"/>
    </source>
</evidence>
<evidence type="ECO:0000313" key="1">
    <source>
        <dbReference type="Proteomes" id="UP000887580"/>
    </source>
</evidence>
<proteinExistence type="predicted"/>
<dbReference type="Proteomes" id="UP000887580">
    <property type="component" value="Unplaced"/>
</dbReference>
<accession>A0AC35FW65</accession>
<reference evidence="2" key="1">
    <citation type="submission" date="2022-11" db="UniProtKB">
        <authorList>
            <consortium name="WormBaseParasite"/>
        </authorList>
    </citation>
    <scope>IDENTIFICATION</scope>
</reference>